<dbReference type="Proteomes" id="UP001234178">
    <property type="component" value="Unassembled WGS sequence"/>
</dbReference>
<evidence type="ECO:0000313" key="1">
    <source>
        <dbReference type="EMBL" id="KAK4011317.1"/>
    </source>
</evidence>
<accession>A0ABQ9ZEG5</accession>
<organism evidence="1 2">
    <name type="scientific">Daphnia magna</name>
    <dbReference type="NCBI Taxonomy" id="35525"/>
    <lineage>
        <taxon>Eukaryota</taxon>
        <taxon>Metazoa</taxon>
        <taxon>Ecdysozoa</taxon>
        <taxon>Arthropoda</taxon>
        <taxon>Crustacea</taxon>
        <taxon>Branchiopoda</taxon>
        <taxon>Diplostraca</taxon>
        <taxon>Cladocera</taxon>
        <taxon>Anomopoda</taxon>
        <taxon>Daphniidae</taxon>
        <taxon>Daphnia</taxon>
    </lineage>
</organism>
<protein>
    <recommendedName>
        <fullName evidence="3">PPPDE domain-containing protein</fullName>
    </recommendedName>
</protein>
<proteinExistence type="predicted"/>
<reference evidence="1 2" key="1">
    <citation type="journal article" date="2023" name="Nucleic Acids Res.">
        <title>The hologenome of Daphnia magna reveals possible DNA methylation and microbiome-mediated evolution of the host genome.</title>
        <authorList>
            <person name="Chaturvedi A."/>
            <person name="Li X."/>
            <person name="Dhandapani V."/>
            <person name="Marshall H."/>
            <person name="Kissane S."/>
            <person name="Cuenca-Cambronero M."/>
            <person name="Asole G."/>
            <person name="Calvet F."/>
            <person name="Ruiz-Romero M."/>
            <person name="Marangio P."/>
            <person name="Guigo R."/>
            <person name="Rago D."/>
            <person name="Mirbahai L."/>
            <person name="Eastwood N."/>
            <person name="Colbourne J.K."/>
            <person name="Zhou J."/>
            <person name="Mallon E."/>
            <person name="Orsini L."/>
        </authorList>
    </citation>
    <scope>NUCLEOTIDE SEQUENCE [LARGE SCALE GENOMIC DNA]</scope>
    <source>
        <strain evidence="1">LRV0_1</strain>
    </source>
</reference>
<name>A0ABQ9ZEG5_9CRUS</name>
<evidence type="ECO:0000313" key="2">
    <source>
        <dbReference type="Proteomes" id="UP001234178"/>
    </source>
</evidence>
<comment type="caution">
    <text evidence="1">The sequence shown here is derived from an EMBL/GenBank/DDBJ whole genome shotgun (WGS) entry which is preliminary data.</text>
</comment>
<sequence>MSRSRSTGGDYTCQLYFDPRADESGTGGYWITDEELRQKLANLIDANEKIQKASVYSNPLHSWQLTNAKSYHEFLIMKTNNWWWSIEKNSECITIQRSKKLESVRDMYQRKKRTTGFGPLTKIRKNETTKDGNITINELINYFWRTDILNKDYHVVNANCKDFAAMVFNRIKSFECRVYFDEAADQHDNDNIADSTSGFHMTVDKALDEVRRCGGSEPFTKNLECYTLRLPFRQYFYSQLCATEGTYWSLEGTLFIHRAKNKDVLLNECQRHPRCTSLKDSKMVVSFLWNDMNKVMEYFCKNQKNKNGIFLNVVDINVISSLYNKSKRKSRRETVDV</sequence>
<evidence type="ECO:0008006" key="3">
    <source>
        <dbReference type="Google" id="ProtNLM"/>
    </source>
</evidence>
<gene>
    <name evidence="1" type="ORF">OUZ56_020433</name>
</gene>
<dbReference type="EMBL" id="JAOYFB010000003">
    <property type="protein sequence ID" value="KAK4011317.1"/>
    <property type="molecule type" value="Genomic_DNA"/>
</dbReference>
<dbReference type="PANTHER" id="PTHR33173:SF2">
    <property type="entry name" value="MYND-TYPE DOMAIN-CONTAINING PROTEIN"/>
    <property type="match status" value="1"/>
</dbReference>
<dbReference type="PANTHER" id="PTHR33173">
    <property type="match status" value="1"/>
</dbReference>
<keyword evidence="2" id="KW-1185">Reference proteome</keyword>